<evidence type="ECO:0000313" key="1">
    <source>
        <dbReference type="EMBL" id="EXU76301.1"/>
    </source>
</evidence>
<dbReference type="OrthoDB" id="2986495at2"/>
<keyword evidence="2" id="KW-1185">Reference proteome</keyword>
<dbReference type="EMBL" id="JFHN01000034">
    <property type="protein sequence ID" value="EXU76301.1"/>
    <property type="molecule type" value="Genomic_DNA"/>
</dbReference>
<dbReference type="PATRIC" id="fig|69222.5.peg.1300"/>
<name>A0A014M388_9GAMM</name>
<dbReference type="RefSeq" id="WP_034935465.1">
    <property type="nucleotide sequence ID" value="NZ_JFHN01000034.1"/>
</dbReference>
<proteinExistence type="predicted"/>
<organism evidence="1 2">
    <name type="scientific">Erwinia mallotivora</name>
    <dbReference type="NCBI Taxonomy" id="69222"/>
    <lineage>
        <taxon>Bacteria</taxon>
        <taxon>Pseudomonadati</taxon>
        <taxon>Pseudomonadota</taxon>
        <taxon>Gammaproteobacteria</taxon>
        <taxon>Enterobacterales</taxon>
        <taxon>Erwiniaceae</taxon>
        <taxon>Erwinia</taxon>
    </lineage>
</organism>
<accession>A0A014M388</accession>
<evidence type="ECO:0000313" key="2">
    <source>
        <dbReference type="Proteomes" id="UP000019918"/>
    </source>
</evidence>
<reference evidence="1 2" key="1">
    <citation type="submission" date="2014-02" db="EMBL/GenBank/DDBJ databases">
        <title>Draft genome of Erwinia mallotivora strain BT-MARDI, a papaya dieback pathogen.</title>
        <authorList>
            <person name="Redzuan R."/>
            <person name="Abu Bakar N."/>
            <person name="Badrun R."/>
            <person name="Mohd Raih M.F."/>
            <person name="Rozano L."/>
            <person name="Mat Amin N."/>
        </authorList>
    </citation>
    <scope>NUCLEOTIDE SEQUENCE [LARGE SCALE GENOMIC DNA]</scope>
    <source>
        <strain evidence="1 2">BT-MARDI</strain>
    </source>
</reference>
<dbReference type="AlphaFoldDB" id="A0A014M388"/>
<dbReference type="Proteomes" id="UP000019918">
    <property type="component" value="Unassembled WGS sequence"/>
</dbReference>
<comment type="caution">
    <text evidence="1">The sequence shown here is derived from an EMBL/GenBank/DDBJ whole genome shotgun (WGS) entry which is preliminary data.</text>
</comment>
<gene>
    <name evidence="1" type="ORF">BG55_06305</name>
</gene>
<sequence length="337" mass="38159">MSKSEVTDIIVSCKSIECLKSAIESVEFNQLFYLKFITDADVHNILQALSAHSLSLGISFAQHMQSVYALIECNITDFTDTGLIYSATTTVNGSSLTSLVELMHIEGQLSRVCPVISFFSLASHILFTGKIADKPVLVFAPIKELNILHHHFLQGMGMHENKISSVTFSLDSRKALIIENNIKFILNEVIAFYAHYLWSICWNSTMRAMFDSLLHFISNKKNEAIFLRLNKLNNLLVINDSLIMRVSRIASEKISHIDKHVVLNSAKLIISENASQFADIFMQSLGFKNGYMAVNDDRLHNQYHDLKSAVYMFNNDTLYDINFKSILLSFQLSGREK</sequence>
<dbReference type="STRING" id="69222.BG55_06305"/>
<protein>
    <submittedName>
        <fullName evidence="1">Uncharacterized protein</fullName>
    </submittedName>
</protein>